<evidence type="ECO:0000313" key="11">
    <source>
        <dbReference type="EMBL" id="KAG2174909.1"/>
    </source>
</evidence>
<evidence type="ECO:0000256" key="2">
    <source>
        <dbReference type="ARBA" id="ARBA00004496"/>
    </source>
</evidence>
<keyword evidence="8" id="KW-0687">Ribonucleoprotein</keyword>
<dbReference type="PIRSF" id="PIRSF038922">
    <property type="entry name" value="SRP72"/>
    <property type="match status" value="1"/>
</dbReference>
<feature type="compositionally biased region" description="Basic residues" evidence="9">
    <location>
        <begin position="684"/>
        <end position="697"/>
    </location>
</feature>
<accession>A0A8H7UCW8</accession>
<evidence type="ECO:0000256" key="4">
    <source>
        <dbReference type="ARBA" id="ARBA00018350"/>
    </source>
</evidence>
<dbReference type="PANTHER" id="PTHR14094">
    <property type="entry name" value="SIGNAL RECOGNITION PARTICLE 72"/>
    <property type="match status" value="1"/>
</dbReference>
<dbReference type="SUPFAM" id="SSF48452">
    <property type="entry name" value="TPR-like"/>
    <property type="match status" value="3"/>
</dbReference>
<evidence type="ECO:0000256" key="1">
    <source>
        <dbReference type="ARBA" id="ARBA00004240"/>
    </source>
</evidence>
<gene>
    <name evidence="11" type="ORF">INT43_005971</name>
</gene>
<evidence type="ECO:0000256" key="9">
    <source>
        <dbReference type="SAM" id="MobiDB-lite"/>
    </source>
</evidence>
<dbReference type="Gene3D" id="1.25.40.10">
    <property type="entry name" value="Tetratricopeptide repeat domain"/>
    <property type="match status" value="2"/>
</dbReference>
<evidence type="ECO:0000256" key="8">
    <source>
        <dbReference type="ARBA" id="ARBA00023274"/>
    </source>
</evidence>
<reference evidence="11" key="1">
    <citation type="submission" date="2020-12" db="EMBL/GenBank/DDBJ databases">
        <title>Metabolic potential, ecology and presence of endohyphal bacteria is reflected in genomic diversity of Mucoromycotina.</title>
        <authorList>
            <person name="Muszewska A."/>
            <person name="Okrasinska A."/>
            <person name="Steczkiewicz K."/>
            <person name="Drgas O."/>
            <person name="Orlowska M."/>
            <person name="Perlinska-Lenart U."/>
            <person name="Aleksandrzak-Piekarczyk T."/>
            <person name="Szatraj K."/>
            <person name="Zielenkiewicz U."/>
            <person name="Pilsyk S."/>
            <person name="Malc E."/>
            <person name="Mieczkowski P."/>
            <person name="Kruszewska J.S."/>
            <person name="Biernat P."/>
            <person name="Pawlowska J."/>
        </authorList>
    </citation>
    <scope>NUCLEOTIDE SEQUENCE</scope>
    <source>
        <strain evidence="11">WA0000067209</strain>
    </source>
</reference>
<dbReference type="InterPro" id="IPR013699">
    <property type="entry name" value="Signal_recog_part_SRP72_RNA-bd"/>
</dbReference>
<dbReference type="GO" id="GO:0006614">
    <property type="term" value="P:SRP-dependent cotranslational protein targeting to membrane"/>
    <property type="evidence" value="ECO:0007669"/>
    <property type="project" value="InterPro"/>
</dbReference>
<keyword evidence="12" id="KW-1185">Reference proteome</keyword>
<keyword evidence="5" id="KW-0963">Cytoplasm</keyword>
<keyword evidence="6" id="KW-0256">Endoplasmic reticulum</keyword>
<feature type="domain" description="Signal recognition particle SRP72 subunit RNA-binding" evidence="10">
    <location>
        <begin position="575"/>
        <end position="622"/>
    </location>
</feature>
<dbReference type="GO" id="GO:0043022">
    <property type="term" value="F:ribosome binding"/>
    <property type="evidence" value="ECO:0007669"/>
    <property type="project" value="TreeGrafter"/>
</dbReference>
<evidence type="ECO:0000256" key="5">
    <source>
        <dbReference type="ARBA" id="ARBA00022490"/>
    </source>
</evidence>
<comment type="similarity">
    <text evidence="3">Belongs to the SRP72 family.</text>
</comment>
<comment type="caution">
    <text evidence="11">The sequence shown here is derived from an EMBL/GenBank/DDBJ whole genome shotgun (WGS) entry which is preliminary data.</text>
</comment>
<evidence type="ECO:0000256" key="7">
    <source>
        <dbReference type="ARBA" id="ARBA00023135"/>
    </source>
</evidence>
<dbReference type="Proteomes" id="UP000654370">
    <property type="component" value="Unassembled WGS sequence"/>
</dbReference>
<dbReference type="PANTHER" id="PTHR14094:SF9">
    <property type="entry name" value="SIGNAL RECOGNITION PARTICLE SUBUNIT SRP72"/>
    <property type="match status" value="1"/>
</dbReference>
<evidence type="ECO:0000256" key="3">
    <source>
        <dbReference type="ARBA" id="ARBA00007676"/>
    </source>
</evidence>
<proteinExistence type="inferred from homology"/>
<dbReference type="Pfam" id="PF13174">
    <property type="entry name" value="TPR_6"/>
    <property type="match status" value="1"/>
</dbReference>
<organism evidence="11 12">
    <name type="scientific">Mortierella isabellina</name>
    <name type="common">Filamentous fungus</name>
    <name type="synonym">Umbelopsis isabellina</name>
    <dbReference type="NCBI Taxonomy" id="91625"/>
    <lineage>
        <taxon>Eukaryota</taxon>
        <taxon>Fungi</taxon>
        <taxon>Fungi incertae sedis</taxon>
        <taxon>Mucoromycota</taxon>
        <taxon>Mucoromycotina</taxon>
        <taxon>Umbelopsidomycetes</taxon>
        <taxon>Umbelopsidales</taxon>
        <taxon>Umbelopsidaceae</taxon>
        <taxon>Umbelopsis</taxon>
    </lineage>
</organism>
<evidence type="ECO:0000313" key="12">
    <source>
        <dbReference type="Proteomes" id="UP000654370"/>
    </source>
</evidence>
<feature type="compositionally biased region" description="Basic and acidic residues" evidence="9">
    <location>
        <begin position="574"/>
        <end position="583"/>
    </location>
</feature>
<dbReference type="SMART" id="SM00028">
    <property type="entry name" value="TPR"/>
    <property type="match status" value="5"/>
</dbReference>
<feature type="compositionally biased region" description="Basic residues" evidence="9">
    <location>
        <begin position="584"/>
        <end position="596"/>
    </location>
</feature>
<dbReference type="Pfam" id="PF17004">
    <property type="entry name" value="SRP_TPR_like"/>
    <property type="match status" value="1"/>
</dbReference>
<name>A0A8H7UCW8_MORIS</name>
<feature type="region of interest" description="Disordered" evidence="9">
    <location>
        <begin position="570"/>
        <end position="697"/>
    </location>
</feature>
<dbReference type="GO" id="GO:0008312">
    <property type="term" value="F:7S RNA binding"/>
    <property type="evidence" value="ECO:0007669"/>
    <property type="project" value="InterPro"/>
</dbReference>
<dbReference type="InterPro" id="IPR026270">
    <property type="entry name" value="SRP72"/>
</dbReference>
<dbReference type="GO" id="GO:0005786">
    <property type="term" value="C:signal recognition particle, endoplasmic reticulum targeting"/>
    <property type="evidence" value="ECO:0007669"/>
    <property type="project" value="UniProtKB-KW"/>
</dbReference>
<protein>
    <recommendedName>
        <fullName evidence="4">Signal recognition particle subunit SRP72</fullName>
    </recommendedName>
</protein>
<comment type="subcellular location">
    <subcellularLocation>
        <location evidence="2">Cytoplasm</location>
    </subcellularLocation>
    <subcellularLocation>
        <location evidence="1">Endoplasmic reticulum</location>
    </subcellularLocation>
</comment>
<dbReference type="InterPro" id="IPR011990">
    <property type="entry name" value="TPR-like_helical_dom_sf"/>
</dbReference>
<evidence type="ECO:0000259" key="10">
    <source>
        <dbReference type="Pfam" id="PF08492"/>
    </source>
</evidence>
<feature type="compositionally biased region" description="Basic residues" evidence="9">
    <location>
        <begin position="621"/>
        <end position="631"/>
    </location>
</feature>
<dbReference type="EMBL" id="JAEPQZ010000012">
    <property type="protein sequence ID" value="KAG2174909.1"/>
    <property type="molecule type" value="Genomic_DNA"/>
</dbReference>
<dbReference type="GO" id="GO:0005783">
    <property type="term" value="C:endoplasmic reticulum"/>
    <property type="evidence" value="ECO:0007669"/>
    <property type="project" value="UniProtKB-SubCell"/>
</dbReference>
<dbReference type="AlphaFoldDB" id="A0A8H7UCW8"/>
<dbReference type="OrthoDB" id="5421607at2759"/>
<sequence>VYPMTATSNRAAIKISVNLTKYNVIIGTLDQLSLIMSSAEQIQALFGELERFVNQGEYEKALKICDKILHGAPDDIDALHCKLITLIRLERYSEALSLWSKSFKAENKFLFERAYCLYRSNQLPQALEVIENAKAQDKVDVATRHLEAQLNYRLENYAACLSVYRSLLDEMTEEEGSYYEVLANYNAVKASMLTSKGTLDDKHAIDENVETYELAYNSACGQIALGNLTKAQSLLESAKKICRDSMVKEEYTEADIEQELAVIVVQLAYVHQLQGKTEQAIELYQSIAKSSAVDPVVAAVVNNNLVSSRKNQDLFDAAKKLKSASAKELDSKLFSHQKRVIAMNEALLNLYMHKYNACTDATQKLLEKYPDNDHLYLILAAVSAHQNKNSKAISDLETFAKKAPESLAIHFAIIQLELIESKHNAALNTLEQYLNNVKSKPQVYYQPALIALLVWLYEQTGQSERAMQTLDEASRQWKSGTSSSISTPPSSILKQTAAFKLKARRFQDAATDYEQLVKADPMDSQAIAGLITAYSEINPALAEKYGNALPPVESSSLDLATLERVVPGVKRQYMKKDGKDGPVKKKSKKNKKRKPLLPKTFDPSVTPNPERWLPQRERSTYRAKGKSKKAMAKGSQGASVTGGGIGLTGSANIGGAHKPAASSPVPEAEQKEEPVTSTAPKPKPAAKKKKKGKGNKW</sequence>
<feature type="non-terminal residue" evidence="11">
    <location>
        <position position="697"/>
    </location>
</feature>
<dbReference type="InterPro" id="IPR019734">
    <property type="entry name" value="TPR_rpt"/>
</dbReference>
<dbReference type="InterPro" id="IPR031545">
    <property type="entry name" value="SRP72_TPR-like"/>
</dbReference>
<evidence type="ECO:0000256" key="6">
    <source>
        <dbReference type="ARBA" id="ARBA00022824"/>
    </source>
</evidence>
<keyword evidence="7" id="KW-0733">Signal recognition particle</keyword>
<dbReference type="Pfam" id="PF08492">
    <property type="entry name" value="SRP72"/>
    <property type="match status" value="1"/>
</dbReference>